<protein>
    <submittedName>
        <fullName evidence="2">Uncharacterized protein</fullName>
    </submittedName>
</protein>
<dbReference type="AlphaFoldDB" id="A0A8S1DQD2"/>
<evidence type="ECO:0000313" key="2">
    <source>
        <dbReference type="EMBL" id="CAB3382524.1"/>
    </source>
</evidence>
<dbReference type="EMBL" id="CADEPI010000274">
    <property type="protein sequence ID" value="CAB3382524.1"/>
    <property type="molecule type" value="Genomic_DNA"/>
</dbReference>
<feature type="region of interest" description="Disordered" evidence="1">
    <location>
        <begin position="33"/>
        <end position="105"/>
    </location>
</feature>
<gene>
    <name evidence="2" type="ORF">CLODIP_2_CD03769</name>
</gene>
<evidence type="ECO:0000313" key="3">
    <source>
        <dbReference type="Proteomes" id="UP000494165"/>
    </source>
</evidence>
<proteinExistence type="predicted"/>
<sequence>MSVAEKRKEIAEKLSRVAAAVSDLSQTLQQELAKEESSADLAVSSYDAKAKQERMSGGSTHCLLESSRTEVTSTPRSSSCPPPRFSEDLGQGQVAVQPTRPSVSASSVIEMGREEAARSLSAVSQRLGEIQKSVDSIDLSDHFNDGARIEQKIAQDLQPRLSFKEFEVDLWSENSNPITKGKIEKPKEECVMREILNRLDAIERKLSRNNIT</sequence>
<feature type="compositionally biased region" description="Polar residues" evidence="1">
    <location>
        <begin position="94"/>
        <end position="105"/>
    </location>
</feature>
<evidence type="ECO:0000256" key="1">
    <source>
        <dbReference type="SAM" id="MobiDB-lite"/>
    </source>
</evidence>
<organism evidence="2 3">
    <name type="scientific">Cloeon dipterum</name>
    <dbReference type="NCBI Taxonomy" id="197152"/>
    <lineage>
        <taxon>Eukaryota</taxon>
        <taxon>Metazoa</taxon>
        <taxon>Ecdysozoa</taxon>
        <taxon>Arthropoda</taxon>
        <taxon>Hexapoda</taxon>
        <taxon>Insecta</taxon>
        <taxon>Pterygota</taxon>
        <taxon>Palaeoptera</taxon>
        <taxon>Ephemeroptera</taxon>
        <taxon>Pisciforma</taxon>
        <taxon>Baetidae</taxon>
        <taxon>Cloeon</taxon>
    </lineage>
</organism>
<keyword evidence="3" id="KW-1185">Reference proteome</keyword>
<dbReference type="Proteomes" id="UP000494165">
    <property type="component" value="Unassembled WGS sequence"/>
</dbReference>
<reference evidence="2 3" key="1">
    <citation type="submission" date="2020-04" db="EMBL/GenBank/DDBJ databases">
        <authorList>
            <person name="Alioto T."/>
            <person name="Alioto T."/>
            <person name="Gomez Garrido J."/>
        </authorList>
    </citation>
    <scope>NUCLEOTIDE SEQUENCE [LARGE SCALE GENOMIC DNA]</scope>
</reference>
<accession>A0A8S1DQD2</accession>
<comment type="caution">
    <text evidence="2">The sequence shown here is derived from an EMBL/GenBank/DDBJ whole genome shotgun (WGS) entry which is preliminary data.</text>
</comment>
<name>A0A8S1DQD2_9INSE</name>